<dbReference type="InterPro" id="IPR032530">
    <property type="entry name" value="DUF4957"/>
</dbReference>
<keyword evidence="5" id="KW-1185">Reference proteome</keyword>
<dbReference type="RefSeq" id="WP_090994535.1">
    <property type="nucleotide sequence ID" value="NZ_FOPP01000007.1"/>
</dbReference>
<dbReference type="SUPFAM" id="SSF51126">
    <property type="entry name" value="Pectin lyase-like"/>
    <property type="match status" value="1"/>
</dbReference>
<accession>A0A1I2YFH5</accession>
<gene>
    <name evidence="4" type="ORF">SAMN04489864_10760</name>
</gene>
<name>A0A1I2YFH5_9SPHI</name>
<keyword evidence="1" id="KW-0732">Signal</keyword>
<dbReference type="InterPro" id="IPR011050">
    <property type="entry name" value="Pectin_lyase_fold/virulence"/>
</dbReference>
<evidence type="ECO:0000313" key="5">
    <source>
        <dbReference type="Proteomes" id="UP000199666"/>
    </source>
</evidence>
<evidence type="ECO:0000313" key="4">
    <source>
        <dbReference type="EMBL" id="SFH24335.1"/>
    </source>
</evidence>
<evidence type="ECO:0000256" key="1">
    <source>
        <dbReference type="SAM" id="SignalP"/>
    </source>
</evidence>
<feature type="domain" description="DUF5123" evidence="3">
    <location>
        <begin position="399"/>
        <end position="505"/>
    </location>
</feature>
<dbReference type="PROSITE" id="PS51257">
    <property type="entry name" value="PROKAR_LIPOPROTEIN"/>
    <property type="match status" value="1"/>
</dbReference>
<dbReference type="Pfam" id="PF17161">
    <property type="entry name" value="DUF5123"/>
    <property type="match status" value="1"/>
</dbReference>
<protein>
    <recommendedName>
        <fullName evidence="6">DUF5123 domain-containing protein</fullName>
    </recommendedName>
</protein>
<sequence>MNSNKYKLMWVLGLFCLFASCKKADGPDMNYYIDKPTALKVTVDKTTIKTSWEYPGNEQSSFVVQVSSAENFATILKTDTVSGDTRSLDFADMGYFSAAYVRIRALSKNIVLHSDFVTEALKPESILKELAKADIAVTTAILKWNAPSSGTLTNVIVIDNESKAETNIQLTSSNLTQQQVALSNLVSAKSYTAVIFAGAERKGVITFTTRDVRMSITINGDPTLYDSIQEAIDAANAGDVITIGGAKYDYGSAAIKIDKSITIRKMAGADMPEITSGNIDLLSTANITLQDIKFIGKSAYNIIATNLVGVANLVVERCEFTGPTAGFIYTAAGGTGATVGLIVRNSFFYRFGYTGGDFIDFRAGKLNKISFTNSTFHDLARDFMRIDNPVAYYDSNDPILFENCTFDRICNSGRFYYLRSPSVVVHFKKSIFSNKKTNTATGVQSGAKVLFTDNNFFGDFNTLWYGSATVTGSSTLDPQYAAFETLNFKIGNPALKALGYGDSRWLQ</sequence>
<dbReference type="Proteomes" id="UP000199666">
    <property type="component" value="Unassembled WGS sequence"/>
</dbReference>
<dbReference type="OrthoDB" id="691503at2"/>
<evidence type="ECO:0000259" key="3">
    <source>
        <dbReference type="Pfam" id="PF17161"/>
    </source>
</evidence>
<reference evidence="4 5" key="1">
    <citation type="submission" date="2016-10" db="EMBL/GenBank/DDBJ databases">
        <authorList>
            <person name="de Groot N.N."/>
        </authorList>
    </citation>
    <scope>NUCLEOTIDE SEQUENCE [LARGE SCALE GENOMIC DNA]</scope>
    <source>
        <strain evidence="4 5">DSM 18684</strain>
    </source>
</reference>
<dbReference type="InterPro" id="IPR012334">
    <property type="entry name" value="Pectin_lyas_fold"/>
</dbReference>
<dbReference type="Gene3D" id="2.160.20.10">
    <property type="entry name" value="Single-stranded right-handed beta-helix, Pectin lyase-like"/>
    <property type="match status" value="1"/>
</dbReference>
<dbReference type="EMBL" id="FOPP01000007">
    <property type="protein sequence ID" value="SFH24335.1"/>
    <property type="molecule type" value="Genomic_DNA"/>
</dbReference>
<dbReference type="STRING" id="414048.SAMN04489864_10760"/>
<evidence type="ECO:0008006" key="6">
    <source>
        <dbReference type="Google" id="ProtNLM"/>
    </source>
</evidence>
<dbReference type="AlphaFoldDB" id="A0A1I2YFH5"/>
<evidence type="ECO:0000259" key="2">
    <source>
        <dbReference type="Pfam" id="PF16318"/>
    </source>
</evidence>
<proteinExistence type="predicted"/>
<dbReference type="Pfam" id="PF16318">
    <property type="entry name" value="DUF4957"/>
    <property type="match status" value="1"/>
</dbReference>
<dbReference type="InterPro" id="IPR033427">
    <property type="entry name" value="DUF5123"/>
</dbReference>
<feature type="signal peptide" evidence="1">
    <location>
        <begin position="1"/>
        <end position="24"/>
    </location>
</feature>
<organism evidence="4 5">
    <name type="scientific">Pedobacter insulae</name>
    <dbReference type="NCBI Taxonomy" id="414048"/>
    <lineage>
        <taxon>Bacteria</taxon>
        <taxon>Pseudomonadati</taxon>
        <taxon>Bacteroidota</taxon>
        <taxon>Sphingobacteriia</taxon>
        <taxon>Sphingobacteriales</taxon>
        <taxon>Sphingobacteriaceae</taxon>
        <taxon>Pedobacter</taxon>
    </lineage>
</organism>
<feature type="domain" description="DUF4957" evidence="2">
    <location>
        <begin position="248"/>
        <end position="376"/>
    </location>
</feature>
<feature type="chain" id="PRO_5011784734" description="DUF5123 domain-containing protein" evidence="1">
    <location>
        <begin position="25"/>
        <end position="507"/>
    </location>
</feature>